<sequence>MLPLNPIQAYFAPSLPSSVMADPALLSLANKFIATSSSILNSQPSFLSVAEESAREIANQLRVKSQECEYIRFSPHDNQSGLGATQLPAALTTLIKGSLDGRSTPRAETLSAVYETLRVAANLCMDHDGNRQQLLDADFPQSLVTMLGGYASRLPSEYTTKPIRLSTADLKVLKTAIGVLLNAIVGYEPVKSSIGDAAIIILRLSCAIYPPGAWQGPDGRAILPEDVSEPSDEAIQESWTLRAGLSSWAWRTLDELKEDSQPLFEPNALPELTRPLRAFIPPSPSSDTPAYFIPTLTRSLISTDFEAFEESCSTLEGLVVDDEDACLSLARGLNFPDEHNGARCLDEILLFIEAGTYHPLWSLEPVAERARREKAFDLCKAALIKSVVEVAGEEKNTEVLWDDSDEKNPGGPFVAQMVGWIKTHKNLRERMRDDLVICATLSLGNLVRHESHSLAIVNAPVSLSPYLSDLLEPDTDIKVKHGVIALLRHLAYTPAARTSLADARIIERLVSSNIFKDTADTAELVQVNAIGIAKNLCNGNAQNCFSLVLDMNGLDSEVTGLRQILALVKRSDKTVVKSEGTRVLVNVIRTLWSSATLDSEQRRMSMGAVTSPTTALALAQLIGRSKKYPVLINEAMVALTLLSLTPVGAKCALDALTAILPSEVPAAAFSAGSGETSPDGIQSPVVAPGRALDMLEYVLKNKGPRFPEEISVNVCLLIGQVSRRGGVGEERSAELAAFMKETRPLLEAEVRVEGQSKLKSAAEQALAKM</sequence>
<evidence type="ECO:0000313" key="2">
    <source>
        <dbReference type="Proteomes" id="UP000814128"/>
    </source>
</evidence>
<dbReference type="Proteomes" id="UP000814128">
    <property type="component" value="Unassembled WGS sequence"/>
</dbReference>
<reference evidence="1" key="1">
    <citation type="submission" date="2021-02" db="EMBL/GenBank/DDBJ databases">
        <authorList>
            <consortium name="DOE Joint Genome Institute"/>
            <person name="Ahrendt S."/>
            <person name="Looney B.P."/>
            <person name="Miyauchi S."/>
            <person name="Morin E."/>
            <person name="Drula E."/>
            <person name="Courty P.E."/>
            <person name="Chicoki N."/>
            <person name="Fauchery L."/>
            <person name="Kohler A."/>
            <person name="Kuo A."/>
            <person name="Labutti K."/>
            <person name="Pangilinan J."/>
            <person name="Lipzen A."/>
            <person name="Riley R."/>
            <person name="Andreopoulos W."/>
            <person name="He G."/>
            <person name="Johnson J."/>
            <person name="Barry K.W."/>
            <person name="Grigoriev I.V."/>
            <person name="Nagy L."/>
            <person name="Hibbett D."/>
            <person name="Henrissat B."/>
            <person name="Matheny P.B."/>
            <person name="Labbe J."/>
            <person name="Martin F."/>
        </authorList>
    </citation>
    <scope>NUCLEOTIDE SEQUENCE</scope>
    <source>
        <strain evidence="1">EC-137</strain>
    </source>
</reference>
<dbReference type="EMBL" id="MU273607">
    <property type="protein sequence ID" value="KAI0030744.1"/>
    <property type="molecule type" value="Genomic_DNA"/>
</dbReference>
<proteinExistence type="predicted"/>
<accession>A0ACB8QG15</accession>
<evidence type="ECO:0000313" key="1">
    <source>
        <dbReference type="EMBL" id="KAI0030744.1"/>
    </source>
</evidence>
<name>A0ACB8QG15_9AGAM</name>
<keyword evidence="2" id="KW-1185">Reference proteome</keyword>
<organism evidence="1 2">
    <name type="scientific">Vararia minispora EC-137</name>
    <dbReference type="NCBI Taxonomy" id="1314806"/>
    <lineage>
        <taxon>Eukaryota</taxon>
        <taxon>Fungi</taxon>
        <taxon>Dikarya</taxon>
        <taxon>Basidiomycota</taxon>
        <taxon>Agaricomycotina</taxon>
        <taxon>Agaricomycetes</taxon>
        <taxon>Russulales</taxon>
        <taxon>Lachnocladiaceae</taxon>
        <taxon>Vararia</taxon>
    </lineage>
</organism>
<reference evidence="1" key="2">
    <citation type="journal article" date="2022" name="New Phytol.">
        <title>Evolutionary transition to the ectomycorrhizal habit in the genomes of a hyperdiverse lineage of mushroom-forming fungi.</title>
        <authorList>
            <person name="Looney B."/>
            <person name="Miyauchi S."/>
            <person name="Morin E."/>
            <person name="Drula E."/>
            <person name="Courty P.E."/>
            <person name="Kohler A."/>
            <person name="Kuo A."/>
            <person name="LaButti K."/>
            <person name="Pangilinan J."/>
            <person name="Lipzen A."/>
            <person name="Riley R."/>
            <person name="Andreopoulos W."/>
            <person name="He G."/>
            <person name="Johnson J."/>
            <person name="Nolan M."/>
            <person name="Tritt A."/>
            <person name="Barry K.W."/>
            <person name="Grigoriev I.V."/>
            <person name="Nagy L.G."/>
            <person name="Hibbett D."/>
            <person name="Henrissat B."/>
            <person name="Matheny P.B."/>
            <person name="Labbe J."/>
            <person name="Martin F.M."/>
        </authorList>
    </citation>
    <scope>NUCLEOTIDE SEQUENCE</scope>
    <source>
        <strain evidence="1">EC-137</strain>
    </source>
</reference>
<protein>
    <submittedName>
        <fullName evidence="1">Uncharacterized protein</fullName>
    </submittedName>
</protein>
<comment type="caution">
    <text evidence="1">The sequence shown here is derived from an EMBL/GenBank/DDBJ whole genome shotgun (WGS) entry which is preliminary data.</text>
</comment>
<gene>
    <name evidence="1" type="ORF">K488DRAFT_87473</name>
</gene>